<gene>
    <name evidence="9 15" type="primary">lon</name>
    <name evidence="15" type="ORF">H8R91_02795</name>
</gene>
<dbReference type="Gene3D" id="3.30.230.10">
    <property type="match status" value="1"/>
</dbReference>
<keyword evidence="4 9" id="KW-0547">Nucleotide-binding</keyword>
<evidence type="ECO:0000256" key="4">
    <source>
        <dbReference type="ARBA" id="ARBA00022741"/>
    </source>
</evidence>
<dbReference type="PRINTS" id="PR00830">
    <property type="entry name" value="ENDOLAPTASE"/>
</dbReference>
<keyword evidence="6 9" id="KW-0720">Serine protease</keyword>
<dbReference type="GO" id="GO:0004252">
    <property type="term" value="F:serine-type endopeptidase activity"/>
    <property type="evidence" value="ECO:0007669"/>
    <property type="project" value="UniProtKB-EC"/>
</dbReference>
<evidence type="ECO:0000259" key="14">
    <source>
        <dbReference type="PROSITE" id="PS51787"/>
    </source>
</evidence>
<dbReference type="InterPro" id="IPR046336">
    <property type="entry name" value="Lon_prtase_N_sf"/>
</dbReference>
<dbReference type="PIRSF" id="PIRSF001174">
    <property type="entry name" value="Lon_proteas"/>
    <property type="match status" value="1"/>
</dbReference>
<evidence type="ECO:0000256" key="3">
    <source>
        <dbReference type="ARBA" id="ARBA00022670"/>
    </source>
</evidence>
<keyword evidence="7 9" id="KW-0067">ATP-binding</keyword>
<evidence type="ECO:0000256" key="11">
    <source>
        <dbReference type="PROSITE-ProRule" id="PRU01122"/>
    </source>
</evidence>
<evidence type="ECO:0000256" key="2">
    <source>
        <dbReference type="ARBA" id="ARBA00022490"/>
    </source>
</evidence>
<dbReference type="SMART" id="SM00464">
    <property type="entry name" value="LON"/>
    <property type="match status" value="1"/>
</dbReference>
<accession>A0ABR7HIX8</accession>
<dbReference type="PANTHER" id="PTHR10046">
    <property type="entry name" value="ATP DEPENDENT LON PROTEASE FAMILY MEMBER"/>
    <property type="match status" value="1"/>
</dbReference>
<dbReference type="Pfam" id="PF00004">
    <property type="entry name" value="AAA"/>
    <property type="match status" value="1"/>
</dbReference>
<dbReference type="Gene3D" id="3.40.50.300">
    <property type="entry name" value="P-loop containing nucleotide triphosphate hydrolases"/>
    <property type="match status" value="1"/>
</dbReference>
<dbReference type="InterPro" id="IPR003959">
    <property type="entry name" value="ATPase_AAA_core"/>
</dbReference>
<dbReference type="InterPro" id="IPR027543">
    <property type="entry name" value="Lon_bac"/>
</dbReference>
<dbReference type="InterPro" id="IPR008269">
    <property type="entry name" value="Lon_proteolytic"/>
</dbReference>
<dbReference type="InterPro" id="IPR020568">
    <property type="entry name" value="Ribosomal_Su5_D2-typ_SF"/>
</dbReference>
<dbReference type="PROSITE" id="PS51786">
    <property type="entry name" value="LON_PROTEOLYTIC"/>
    <property type="match status" value="1"/>
</dbReference>
<feature type="active site" evidence="9 11">
    <location>
        <position position="680"/>
    </location>
</feature>
<keyword evidence="5 9" id="KW-0378">Hydrolase</keyword>
<comment type="similarity">
    <text evidence="9 10 11 12">Belongs to the peptidase S16 family.</text>
</comment>
<dbReference type="Gene3D" id="1.20.5.5270">
    <property type="match status" value="1"/>
</dbReference>
<dbReference type="PROSITE" id="PS51787">
    <property type="entry name" value="LON_N"/>
    <property type="match status" value="1"/>
</dbReference>
<dbReference type="Gene3D" id="1.20.58.1480">
    <property type="match status" value="1"/>
</dbReference>
<organism evidence="15 16">
    <name type="scientific">Ruminococcus intestinalis</name>
    <dbReference type="NCBI Taxonomy" id="2763066"/>
    <lineage>
        <taxon>Bacteria</taxon>
        <taxon>Bacillati</taxon>
        <taxon>Bacillota</taxon>
        <taxon>Clostridia</taxon>
        <taxon>Eubacteriales</taxon>
        <taxon>Oscillospiraceae</taxon>
        <taxon>Ruminococcus</taxon>
    </lineage>
</organism>
<dbReference type="Gene3D" id="1.10.8.60">
    <property type="match status" value="1"/>
</dbReference>
<comment type="subcellular location">
    <subcellularLocation>
        <location evidence="1 9 10">Cytoplasm</location>
    </subcellularLocation>
</comment>
<dbReference type="CDD" id="cd19500">
    <property type="entry name" value="RecA-like_Lon"/>
    <property type="match status" value="1"/>
</dbReference>
<evidence type="ECO:0000256" key="6">
    <source>
        <dbReference type="ARBA" id="ARBA00022825"/>
    </source>
</evidence>
<dbReference type="InterPro" id="IPR004815">
    <property type="entry name" value="Lon_bac/euk-typ"/>
</dbReference>
<keyword evidence="3 9" id="KW-0645">Protease</keyword>
<reference evidence="15 16" key="1">
    <citation type="submission" date="2020-08" db="EMBL/GenBank/DDBJ databases">
        <title>Genome public.</title>
        <authorList>
            <person name="Liu C."/>
            <person name="Sun Q."/>
        </authorList>
    </citation>
    <scope>NUCLEOTIDE SEQUENCE [LARGE SCALE GENOMIC DNA]</scope>
    <source>
        <strain evidence="15 16">NSJ-71</strain>
    </source>
</reference>
<dbReference type="Pfam" id="PF05362">
    <property type="entry name" value="Lon_C"/>
    <property type="match status" value="1"/>
</dbReference>
<dbReference type="Proteomes" id="UP000636755">
    <property type="component" value="Unassembled WGS sequence"/>
</dbReference>
<dbReference type="InterPro" id="IPR014721">
    <property type="entry name" value="Ribsml_uS5_D2-typ_fold_subgr"/>
</dbReference>
<dbReference type="EMBL" id="JACOPS010000001">
    <property type="protein sequence ID" value="MBC5727476.1"/>
    <property type="molecule type" value="Genomic_DNA"/>
</dbReference>
<dbReference type="InterPro" id="IPR008268">
    <property type="entry name" value="Peptidase_S16_AS"/>
</dbReference>
<comment type="function">
    <text evidence="9">ATP-dependent serine protease that mediates the selective degradation of mutant and abnormal proteins as well as certain short-lived regulatory proteins. Required for cellular homeostasis and for survival from DNA damage and developmental changes induced by stress. Degrades polypeptides processively to yield small peptide fragments that are 5 to 10 amino acids long. Binds to DNA in a double-stranded, site-specific manner.</text>
</comment>
<dbReference type="EC" id="3.4.21.53" evidence="9 10"/>
<evidence type="ECO:0000313" key="15">
    <source>
        <dbReference type="EMBL" id="MBC5727476.1"/>
    </source>
</evidence>
<evidence type="ECO:0000259" key="13">
    <source>
        <dbReference type="PROSITE" id="PS51786"/>
    </source>
</evidence>
<dbReference type="InterPro" id="IPR003111">
    <property type="entry name" value="Lon_prtase_N"/>
</dbReference>
<feature type="domain" description="Lon N-terminal" evidence="14">
    <location>
        <begin position="11"/>
        <end position="205"/>
    </location>
</feature>
<dbReference type="InterPro" id="IPR027065">
    <property type="entry name" value="Lon_Prtase"/>
</dbReference>
<evidence type="ECO:0000256" key="7">
    <source>
        <dbReference type="ARBA" id="ARBA00022840"/>
    </source>
</evidence>
<evidence type="ECO:0000256" key="5">
    <source>
        <dbReference type="ARBA" id="ARBA00022801"/>
    </source>
</evidence>
<dbReference type="SUPFAM" id="SSF54211">
    <property type="entry name" value="Ribosomal protein S5 domain 2-like"/>
    <property type="match status" value="1"/>
</dbReference>
<comment type="caution">
    <text evidence="15">The sequence shown here is derived from an EMBL/GenBank/DDBJ whole genome shotgun (WGS) entry which is preliminary data.</text>
</comment>
<keyword evidence="16" id="KW-1185">Reference proteome</keyword>
<dbReference type="InterPro" id="IPR054594">
    <property type="entry name" value="Lon_lid"/>
</dbReference>
<evidence type="ECO:0000256" key="10">
    <source>
        <dbReference type="PIRNR" id="PIRNR001174"/>
    </source>
</evidence>
<sequence>MDDRNDNLILLPVLPLRGLVVFPKALIHFDVGRKKSISAINAAMKNDQLIFLVTQKDAAENDPDITKCYSTGVVAKIVQVIKQPDNSTRVVIEGKFRAGIVTPVFDKNCLMAEVEPYPDKKFKHTSEQLGLMRAVRLEFENYVKVAPRVPNDIIFKVASCKSCGELADYIADNIVLDYQAKQTILEELDQTERLDMLLDILINETYILSIEKDIVQKARDRIEENQRDYFLREQKKIIEEELGEDDNPSAEAEAYAERIYALELSEETENILIKECKKLMRMPYGSQEASVIRTYLDTVLDLPWNTATKDKISVTKLRKELDKSHFGLAKIKERIIEQLAVTKLRGSQDGQIICFAGPPGVGKTSIAQSIAKAIGRKSQRIALGGVRDEAEIRGHRRTYIGSIPGRIMTAIQNAGSNNPVLILDEIDKLASDYKGDPTSALLEVLDSEQNNKFVDHYIDIPFDLSNVMFITTANDVSQIPAPLRDRMEIIELDSYTREEKFNIAKKHLVPKQLEKCGFTAKEVKFTQSALYFLIDFYTREAGVRTLERLIGNVLRKCAVKKLEDEQETFKITDKEILEMLGHKKFTTDKLPSKDEIGTVNGLAWTSVGGELLPIEVAVMEGTGKLELTGSLGDVMQESAKAAVTCIRSHANSLGINPQFYKNKDIHIHAPEGAVPKDGPSAGITMATAIYSALTGKPVKRDVAMTGEITLRGNVMPIGGLKEKSMAAYKSGIKTVIIPKENEADLEEIDPVVKEKVSFIPVTSFSQVVPIAIVDVPVISEKQWNAVADNTVTTKSENIRQ</sequence>
<dbReference type="Gene3D" id="2.30.130.40">
    <property type="entry name" value="LON domain-like"/>
    <property type="match status" value="1"/>
</dbReference>
<feature type="binding site" evidence="9">
    <location>
        <begin position="357"/>
        <end position="364"/>
    </location>
    <ligand>
        <name>ATP</name>
        <dbReference type="ChEBI" id="CHEBI:30616"/>
    </ligand>
</feature>
<evidence type="ECO:0000313" key="16">
    <source>
        <dbReference type="Proteomes" id="UP000636755"/>
    </source>
</evidence>
<keyword evidence="2 9" id="KW-0963">Cytoplasm</keyword>
<dbReference type="SUPFAM" id="SSF88697">
    <property type="entry name" value="PUA domain-like"/>
    <property type="match status" value="1"/>
</dbReference>
<dbReference type="InterPro" id="IPR015947">
    <property type="entry name" value="PUA-like_sf"/>
</dbReference>
<dbReference type="NCBIfam" id="TIGR00763">
    <property type="entry name" value="lon"/>
    <property type="match status" value="1"/>
</dbReference>
<dbReference type="Pfam" id="PF02190">
    <property type="entry name" value="LON_substr_bdg"/>
    <property type="match status" value="1"/>
</dbReference>
<feature type="domain" description="Lon proteolytic" evidence="13">
    <location>
        <begin position="593"/>
        <end position="774"/>
    </location>
</feature>
<keyword evidence="8 9" id="KW-0346">Stress response</keyword>
<evidence type="ECO:0000256" key="8">
    <source>
        <dbReference type="ARBA" id="ARBA00023016"/>
    </source>
</evidence>
<dbReference type="InterPro" id="IPR003593">
    <property type="entry name" value="AAA+_ATPase"/>
</dbReference>
<proteinExistence type="evidence at transcript level"/>
<evidence type="ECO:0000256" key="9">
    <source>
        <dbReference type="HAMAP-Rule" id="MF_01973"/>
    </source>
</evidence>
<dbReference type="SUPFAM" id="SSF52540">
    <property type="entry name" value="P-loop containing nucleoside triphosphate hydrolases"/>
    <property type="match status" value="1"/>
</dbReference>
<dbReference type="SMART" id="SM00382">
    <property type="entry name" value="AAA"/>
    <property type="match status" value="1"/>
</dbReference>
<feature type="active site" evidence="9 11">
    <location>
        <position position="723"/>
    </location>
</feature>
<dbReference type="HAMAP" id="MF_01973">
    <property type="entry name" value="lon_bact"/>
    <property type="match status" value="1"/>
</dbReference>
<comment type="catalytic activity">
    <reaction evidence="9 10 11">
        <text>Hydrolysis of proteins in presence of ATP.</text>
        <dbReference type="EC" id="3.4.21.53"/>
    </reaction>
</comment>
<dbReference type="InterPro" id="IPR027417">
    <property type="entry name" value="P-loop_NTPase"/>
</dbReference>
<comment type="subunit">
    <text evidence="9 10">Homohexamer. Organized in a ring with a central cavity.</text>
</comment>
<name>A0ABR7HIX8_9FIRM</name>
<dbReference type="PROSITE" id="PS01046">
    <property type="entry name" value="LON_SER"/>
    <property type="match status" value="1"/>
</dbReference>
<comment type="induction">
    <text evidence="9">By heat shock.</text>
</comment>
<dbReference type="Pfam" id="PF22667">
    <property type="entry name" value="Lon_lid"/>
    <property type="match status" value="1"/>
</dbReference>
<evidence type="ECO:0000256" key="1">
    <source>
        <dbReference type="ARBA" id="ARBA00004496"/>
    </source>
</evidence>
<dbReference type="RefSeq" id="WP_186934777.1">
    <property type="nucleotide sequence ID" value="NZ_JACOPS010000001.1"/>
</dbReference>
<protein>
    <recommendedName>
        <fullName evidence="9 10">Lon protease</fullName>
        <ecNumber evidence="9 10">3.4.21.53</ecNumber>
    </recommendedName>
    <alternativeName>
        <fullName evidence="9">ATP-dependent protease La</fullName>
    </alternativeName>
</protein>
<evidence type="ECO:0000256" key="12">
    <source>
        <dbReference type="RuleBase" id="RU000591"/>
    </source>
</evidence>